<evidence type="ECO:0000313" key="3">
    <source>
        <dbReference type="Proteomes" id="UP000199545"/>
    </source>
</evidence>
<dbReference type="InterPro" id="IPR024984">
    <property type="entry name" value="DUF3888"/>
</dbReference>
<name>A0A1I3PM36_9BACL</name>
<reference evidence="2 3" key="1">
    <citation type="submission" date="2016-10" db="EMBL/GenBank/DDBJ databases">
        <authorList>
            <person name="de Groot N.N."/>
        </authorList>
    </citation>
    <scope>NUCLEOTIDE SEQUENCE [LARGE SCALE GENOMIC DNA]</scope>
    <source>
        <strain evidence="2 3">DSM 44778</strain>
    </source>
</reference>
<accession>A0A1I3PM36</accession>
<dbReference type="RefSeq" id="WP_093229351.1">
    <property type="nucleotide sequence ID" value="NZ_FORR01000006.1"/>
</dbReference>
<feature type="signal peptide" evidence="1">
    <location>
        <begin position="1"/>
        <end position="25"/>
    </location>
</feature>
<dbReference type="Proteomes" id="UP000199545">
    <property type="component" value="Unassembled WGS sequence"/>
</dbReference>
<keyword evidence="1" id="KW-0732">Signal</keyword>
<proteinExistence type="predicted"/>
<dbReference type="AlphaFoldDB" id="A0A1I3PM36"/>
<gene>
    <name evidence="2" type="ORF">SAMN05421852_10629</name>
</gene>
<keyword evidence="3" id="KW-1185">Reference proteome</keyword>
<evidence type="ECO:0008006" key="4">
    <source>
        <dbReference type="Google" id="ProtNLM"/>
    </source>
</evidence>
<dbReference type="EMBL" id="FORR01000006">
    <property type="protein sequence ID" value="SFJ22572.1"/>
    <property type="molecule type" value="Genomic_DNA"/>
</dbReference>
<feature type="chain" id="PRO_5011453153" description="DUF3888 domain-containing protein" evidence="1">
    <location>
        <begin position="26"/>
        <end position="248"/>
    </location>
</feature>
<protein>
    <recommendedName>
        <fullName evidence="4">DUF3888 domain-containing protein</fullName>
    </recommendedName>
</protein>
<sequence>MYKKAVLSAMGLLLLLIVPSPHLQAENEKPKPSYTLIQDTLITALTPYLNQAVNDYYKEFKQFSLWDARILEIKRLQEGGYDFNVKLMVQTFEHAHSPPYGKETITLNVSPFGVKVIGYQHQGDEWEKRIHRFYQDALTDLIQAFDLKLQTFTFYRYGQLLYRVKEKSLIDIVRSIQANIINKEITPPEKNVINPVTYIKGDQAYILFKLADGTNVLYVLQKEKNIWKVMEQKKKPGKKMKKELLWYM</sequence>
<dbReference type="Pfam" id="PF13027">
    <property type="entry name" value="DUF3888"/>
    <property type="match status" value="1"/>
</dbReference>
<evidence type="ECO:0000256" key="1">
    <source>
        <dbReference type="SAM" id="SignalP"/>
    </source>
</evidence>
<organism evidence="2 3">
    <name type="scientific">Thermoflavimicrobium dichotomicum</name>
    <dbReference type="NCBI Taxonomy" id="46223"/>
    <lineage>
        <taxon>Bacteria</taxon>
        <taxon>Bacillati</taxon>
        <taxon>Bacillota</taxon>
        <taxon>Bacilli</taxon>
        <taxon>Bacillales</taxon>
        <taxon>Thermoactinomycetaceae</taxon>
        <taxon>Thermoflavimicrobium</taxon>
    </lineage>
</organism>
<dbReference type="OrthoDB" id="1937736at2"/>
<evidence type="ECO:0000313" key="2">
    <source>
        <dbReference type="EMBL" id="SFJ22572.1"/>
    </source>
</evidence>